<dbReference type="AlphaFoldDB" id="A0A9X1ZHG2"/>
<dbReference type="InterPro" id="IPR022253">
    <property type="entry name" value="Ribosome_recyc_fac_bac"/>
</dbReference>
<reference evidence="1" key="1">
    <citation type="submission" date="2022-01" db="EMBL/GenBank/DDBJ databases">
        <title>Whole genome-based taxonomy of the Shewanellaceae.</title>
        <authorList>
            <person name="Martin-Rodriguez A.J."/>
        </authorList>
    </citation>
    <scope>NUCLEOTIDE SEQUENCE</scope>
    <source>
        <strain evidence="1">DSM 16422</strain>
    </source>
</reference>
<evidence type="ECO:0000313" key="1">
    <source>
        <dbReference type="EMBL" id="MCL1142379.1"/>
    </source>
</evidence>
<accession>A0A9X1ZHG2</accession>
<dbReference type="Pfam" id="PF12614">
    <property type="entry name" value="RRF_GI"/>
    <property type="match status" value="1"/>
</dbReference>
<evidence type="ECO:0000313" key="2">
    <source>
        <dbReference type="Proteomes" id="UP001139333"/>
    </source>
</evidence>
<dbReference type="EMBL" id="JAKIKP010000003">
    <property type="protein sequence ID" value="MCL1142379.1"/>
    <property type="molecule type" value="Genomic_DNA"/>
</dbReference>
<comment type="caution">
    <text evidence="1">The sequence shown here is derived from an EMBL/GenBank/DDBJ whole genome shotgun (WGS) entry which is preliminary data.</text>
</comment>
<protein>
    <submittedName>
        <fullName evidence="1">Ribosome recycling factor family protein</fullName>
    </submittedName>
</protein>
<keyword evidence="2" id="KW-1185">Reference proteome</keyword>
<organism evidence="1 2">
    <name type="scientific">Shewanella gaetbuli</name>
    <dbReference type="NCBI Taxonomy" id="220752"/>
    <lineage>
        <taxon>Bacteria</taxon>
        <taxon>Pseudomonadati</taxon>
        <taxon>Pseudomonadota</taxon>
        <taxon>Gammaproteobacteria</taxon>
        <taxon>Alteromonadales</taxon>
        <taxon>Shewanellaceae</taxon>
        <taxon>Shewanella</taxon>
    </lineage>
</organism>
<proteinExistence type="predicted"/>
<sequence>MSDNNHITVRLPSFIHRIGTAQAQWLKLQAVSFNCELKRVRRSRHWQLYGDAKKIQQLGQHLQLNQQSKASFNAKELKSLGYFIGKMEQELVLHPDKLESLEAKLIRLINQSPNITLAELIALTGCTEPEARIARFNADDSV</sequence>
<dbReference type="Proteomes" id="UP001139333">
    <property type="component" value="Unassembled WGS sequence"/>
</dbReference>
<dbReference type="RefSeq" id="WP_248995052.1">
    <property type="nucleotide sequence ID" value="NZ_JAKIKP010000003.1"/>
</dbReference>
<name>A0A9X1ZHG2_9GAMM</name>
<gene>
    <name evidence="1" type="ORF">L2672_06680</name>
</gene>